<evidence type="ECO:0000313" key="6">
    <source>
        <dbReference type="EMBL" id="AMO67097.1"/>
    </source>
</evidence>
<dbReference type="SUPFAM" id="SSF53474">
    <property type="entry name" value="alpha/beta-Hydrolases"/>
    <property type="match status" value="1"/>
</dbReference>
<reference evidence="6 7" key="1">
    <citation type="submission" date="2015-12" db="EMBL/GenBank/DDBJ databases">
        <authorList>
            <person name="Shamseldin A."/>
            <person name="Moawad H."/>
            <person name="Abd El-Rahim W.M."/>
            <person name="Sadowsky M.J."/>
        </authorList>
    </citation>
    <scope>NUCLEOTIDE SEQUENCE [LARGE SCALE GENOMIC DNA]</scope>
    <source>
        <strain evidence="6 7">SM2</strain>
    </source>
</reference>
<dbReference type="RefSeq" id="WP_062382790.1">
    <property type="nucleotide sequence ID" value="NZ_CP014544.1"/>
</dbReference>
<proteinExistence type="inferred from homology"/>
<accession>A0A127M1K6</accession>
<evidence type="ECO:0000256" key="1">
    <source>
        <dbReference type="ARBA" id="ARBA00010088"/>
    </source>
</evidence>
<evidence type="ECO:0000259" key="5">
    <source>
        <dbReference type="Pfam" id="PF06441"/>
    </source>
</evidence>
<keyword evidence="2" id="KW-0058">Aromatic hydrocarbons catabolism</keyword>
<dbReference type="KEGG" id="zal:AZF00_01700"/>
<dbReference type="Proteomes" id="UP000074119">
    <property type="component" value="Chromosome"/>
</dbReference>
<feature type="active site" description="Nucleophile" evidence="4">
    <location>
        <position position="179"/>
    </location>
</feature>
<feature type="active site" description="Proton donor" evidence="4">
    <location>
        <position position="310"/>
    </location>
</feature>
<dbReference type="Gene3D" id="3.40.50.1820">
    <property type="entry name" value="alpha/beta hydrolase"/>
    <property type="match status" value="1"/>
</dbReference>
<feature type="domain" description="Epoxide hydrolase N-terminal" evidence="5">
    <location>
        <begin position="4"/>
        <end position="109"/>
    </location>
</feature>
<evidence type="ECO:0000256" key="3">
    <source>
        <dbReference type="ARBA" id="ARBA00022801"/>
    </source>
</evidence>
<organism evidence="6 7">
    <name type="scientific">Zhongshania aliphaticivorans</name>
    <dbReference type="NCBI Taxonomy" id="1470434"/>
    <lineage>
        <taxon>Bacteria</taxon>
        <taxon>Pseudomonadati</taxon>
        <taxon>Pseudomonadota</taxon>
        <taxon>Gammaproteobacteria</taxon>
        <taxon>Cellvibrionales</taxon>
        <taxon>Spongiibacteraceae</taxon>
        <taxon>Zhongshania</taxon>
    </lineage>
</organism>
<sequence>MKVDAFKIDIDQAQLDELRQKLSTSRLPKDFGNDQWAYGSNGAYMAELLHHWQHNYDWRKHEAAMNEFPHFRCVIDDMPIHFIHIKGKSSGAPCKPLLLLHGWPWSFWDYQKMLGPLSDPAAHGGDATNAFDLIIPSLPGYGFSSPLPKTGINFWRAADIFVELMQGLGYDKFAVHGHDWGAIIAAQLGHKHAEKLIGSHFTTLLPLDTFTGGTVDPSYFTAEEQSLAEYNAHFFADGGGYFAIQSTRPQTVAYGLNDSPTGLLAWILEKRRSWSDCDGVVESVFSKDDLITTVMIYWLTETIGSSMRFYYEAAHQPWTPSHDRTPVVEAPCGIAVFPKEVVLQPKAWIEHYYNVQQLSYLPHGGHFAAMEEPVKLCKDIQQFFAKLR</sequence>
<dbReference type="GO" id="GO:0097176">
    <property type="term" value="P:epoxide metabolic process"/>
    <property type="evidence" value="ECO:0007669"/>
    <property type="project" value="TreeGrafter"/>
</dbReference>
<dbReference type="PANTHER" id="PTHR21661">
    <property type="entry name" value="EPOXIDE HYDROLASE 1-RELATED"/>
    <property type="match status" value="1"/>
</dbReference>
<dbReference type="GO" id="GO:0004301">
    <property type="term" value="F:epoxide hydrolase activity"/>
    <property type="evidence" value="ECO:0007669"/>
    <property type="project" value="TreeGrafter"/>
</dbReference>
<evidence type="ECO:0000256" key="2">
    <source>
        <dbReference type="ARBA" id="ARBA00022797"/>
    </source>
</evidence>
<dbReference type="InterPro" id="IPR016292">
    <property type="entry name" value="Epoxide_hydrolase"/>
</dbReference>
<dbReference type="PANTHER" id="PTHR21661:SF35">
    <property type="entry name" value="EPOXIDE HYDROLASE"/>
    <property type="match status" value="1"/>
</dbReference>
<dbReference type="InterPro" id="IPR000639">
    <property type="entry name" value="Epox_hydrolase-like"/>
</dbReference>
<gene>
    <name evidence="6" type="ORF">AZF00_01700</name>
</gene>
<dbReference type="InterPro" id="IPR029058">
    <property type="entry name" value="AB_hydrolase_fold"/>
</dbReference>
<dbReference type="PRINTS" id="PR00412">
    <property type="entry name" value="EPOXHYDRLASE"/>
</dbReference>
<keyword evidence="3 6" id="KW-0378">Hydrolase</keyword>
<dbReference type="AlphaFoldDB" id="A0A127M1K6"/>
<protein>
    <submittedName>
        <fullName evidence="6">Epoxide hydrolase</fullName>
    </submittedName>
</protein>
<evidence type="ECO:0000256" key="4">
    <source>
        <dbReference type="PIRSR" id="PIRSR001112-1"/>
    </source>
</evidence>
<dbReference type="PIRSF" id="PIRSF001112">
    <property type="entry name" value="Epoxide_hydrolase"/>
    <property type="match status" value="1"/>
</dbReference>
<dbReference type="EMBL" id="CP014544">
    <property type="protein sequence ID" value="AMO67097.1"/>
    <property type="molecule type" value="Genomic_DNA"/>
</dbReference>
<dbReference type="STRING" id="1470434.AZF00_01700"/>
<dbReference type="Pfam" id="PF06441">
    <property type="entry name" value="EHN"/>
    <property type="match status" value="1"/>
</dbReference>
<comment type="similarity">
    <text evidence="1">Belongs to the peptidase S33 family.</text>
</comment>
<dbReference type="InterPro" id="IPR010497">
    <property type="entry name" value="Epoxide_hydro_N"/>
</dbReference>
<feature type="active site" description="Proton acceptor" evidence="4">
    <location>
        <position position="366"/>
    </location>
</feature>
<name>A0A127M1K6_9GAMM</name>
<evidence type="ECO:0000313" key="7">
    <source>
        <dbReference type="Proteomes" id="UP000074119"/>
    </source>
</evidence>